<accession>A0ABY5VKK8</accession>
<dbReference type="Proteomes" id="UP001060164">
    <property type="component" value="Chromosome"/>
</dbReference>
<organism evidence="1 2">
    <name type="scientific">Ruminococcus gauvreauii</name>
    <dbReference type="NCBI Taxonomy" id="438033"/>
    <lineage>
        <taxon>Bacteria</taxon>
        <taxon>Bacillati</taxon>
        <taxon>Bacillota</taxon>
        <taxon>Clostridia</taxon>
        <taxon>Eubacteriales</taxon>
        <taxon>Oscillospiraceae</taxon>
        <taxon>Ruminococcus</taxon>
    </lineage>
</organism>
<dbReference type="EMBL" id="CP102290">
    <property type="protein sequence ID" value="UWP60832.1"/>
    <property type="molecule type" value="Genomic_DNA"/>
</dbReference>
<evidence type="ECO:0008006" key="3">
    <source>
        <dbReference type="Google" id="ProtNLM"/>
    </source>
</evidence>
<name>A0ABY5VKK8_9FIRM</name>
<reference evidence="1" key="1">
    <citation type="journal article" date="2022" name="Cell">
        <title>Design, construction, and in vivo augmentation of a complex gut microbiome.</title>
        <authorList>
            <person name="Cheng A.G."/>
            <person name="Ho P.Y."/>
            <person name="Aranda-Diaz A."/>
            <person name="Jain S."/>
            <person name="Yu F.B."/>
            <person name="Meng X."/>
            <person name="Wang M."/>
            <person name="Iakiviak M."/>
            <person name="Nagashima K."/>
            <person name="Zhao A."/>
            <person name="Murugkar P."/>
            <person name="Patil A."/>
            <person name="Atabakhsh K."/>
            <person name="Weakley A."/>
            <person name="Yan J."/>
            <person name="Brumbaugh A.R."/>
            <person name="Higginbottom S."/>
            <person name="Dimas A."/>
            <person name="Shiver A.L."/>
            <person name="Deutschbauer A."/>
            <person name="Neff N."/>
            <person name="Sonnenburg J.L."/>
            <person name="Huang K.C."/>
            <person name="Fischbach M.A."/>
        </authorList>
    </citation>
    <scope>NUCLEOTIDE SEQUENCE</scope>
    <source>
        <strain evidence="1">DSM 19829</strain>
    </source>
</reference>
<keyword evidence="2" id="KW-1185">Reference proteome</keyword>
<proteinExistence type="predicted"/>
<protein>
    <recommendedName>
        <fullName evidence="3">AbiTii domain-containing protein</fullName>
    </recommendedName>
</protein>
<gene>
    <name evidence="1" type="ORF">NQ502_07305</name>
</gene>
<evidence type="ECO:0000313" key="2">
    <source>
        <dbReference type="Proteomes" id="UP001060164"/>
    </source>
</evidence>
<evidence type="ECO:0000313" key="1">
    <source>
        <dbReference type="EMBL" id="UWP60832.1"/>
    </source>
</evidence>
<sequence length="335" mass="37708">MDKTEKVVNICENVLEGIETKTLPASSALLKCLQIARLLNDADAVIWLQYEYGGYPRDKNGEIEKSAREIGYTNGRGYIRNGERKIFLTLAAELEKRVSARQYAAGNFSTQGISVSGERADSAMRQLTDLVNHYTKDLIDNIALDEKKLSILKAQYYDYALRKYSELAFGNAAADVFAVYRERVDHYFSKLSHGTVLQLKAIEDKITSDNPEVYSQAVTTCRRLFQNTAEELFNRYFPDYSDSTYKTKSGKFIDISGNHYINKLSAVIEKLQSKSAAKSAAGSSILYTLDWIGNLNSLQCEGVHAKITRQDAMQCIIHTYICLGDILNLQDDYKG</sequence>
<dbReference type="RefSeq" id="WP_028527535.1">
    <property type="nucleotide sequence ID" value="NZ_CABLBR010000003.1"/>
</dbReference>